<feature type="compositionally biased region" description="Basic and acidic residues" evidence="2">
    <location>
        <begin position="1191"/>
        <end position="1200"/>
    </location>
</feature>
<reference evidence="6" key="1">
    <citation type="journal article" date="2015" name="J. Biotechnol.">
        <title>The structure of the Cyberlindnera jadinii genome and its relation to Candida utilis analyzed by the occurrence of single nucleotide polymorphisms.</title>
        <authorList>
            <person name="Rupp O."/>
            <person name="Brinkrolf K."/>
            <person name="Buerth C."/>
            <person name="Kunigo M."/>
            <person name="Schneider J."/>
            <person name="Jaenicke S."/>
            <person name="Goesmann A."/>
            <person name="Puehler A."/>
            <person name="Jaeger K.-E."/>
            <person name="Ernst J.F."/>
        </authorList>
    </citation>
    <scope>NUCLEOTIDE SEQUENCE [LARGE SCALE GENOMIC DNA]</scope>
    <source>
        <strain evidence="6">ATCC 18201 / CBS 1600 / BCRC 20928 / JCM 3617 / NBRC 0987 / NRRL Y-1542</strain>
    </source>
</reference>
<dbReference type="GO" id="GO:0005737">
    <property type="term" value="C:cytoplasm"/>
    <property type="evidence" value="ECO:0007669"/>
    <property type="project" value="TreeGrafter"/>
</dbReference>
<dbReference type="PROSITE" id="PS51823">
    <property type="entry name" value="CLU"/>
    <property type="match status" value="1"/>
</dbReference>
<dbReference type="InterPro" id="IPR029071">
    <property type="entry name" value="Ubiquitin-like_domsf"/>
</dbReference>
<dbReference type="InterPro" id="IPR025697">
    <property type="entry name" value="CLU_dom"/>
</dbReference>
<dbReference type="EMBL" id="CDQK01000007">
    <property type="protein sequence ID" value="CEP25098.1"/>
    <property type="molecule type" value="Genomic_DNA"/>
</dbReference>
<keyword evidence="1" id="KW-0963">Cytoplasm</keyword>
<protein>
    <submittedName>
        <fullName evidence="5">K03255 translation initiation factor eIF-3 subunit P135</fullName>
    </submittedName>
</protein>
<organism evidence="5 6">
    <name type="scientific">Cyberlindnera jadinii (strain ATCC 18201 / CBS 1600 / BCRC 20928 / JCM 3617 / NBRC 0987 / NRRL Y-1542)</name>
    <name type="common">Torula yeast</name>
    <name type="synonym">Candida utilis</name>
    <dbReference type="NCBI Taxonomy" id="983966"/>
    <lineage>
        <taxon>Eukaryota</taxon>
        <taxon>Fungi</taxon>
        <taxon>Dikarya</taxon>
        <taxon>Ascomycota</taxon>
        <taxon>Saccharomycotina</taxon>
        <taxon>Saccharomycetes</taxon>
        <taxon>Phaffomycetales</taxon>
        <taxon>Phaffomycetaceae</taxon>
        <taxon>Cyberlindnera</taxon>
    </lineage>
</organism>
<dbReference type="GO" id="GO:0003729">
    <property type="term" value="F:mRNA binding"/>
    <property type="evidence" value="ECO:0007669"/>
    <property type="project" value="TreeGrafter"/>
</dbReference>
<dbReference type="SUPFAM" id="SSF48452">
    <property type="entry name" value="TPR-like"/>
    <property type="match status" value="2"/>
</dbReference>
<dbReference type="GO" id="GO:0048312">
    <property type="term" value="P:intracellular distribution of mitochondria"/>
    <property type="evidence" value="ECO:0007669"/>
    <property type="project" value="TreeGrafter"/>
</dbReference>
<dbReference type="Pfam" id="PF13236">
    <property type="entry name" value="CLU"/>
    <property type="match status" value="1"/>
</dbReference>
<feature type="domain" description="Clu" evidence="4">
    <location>
        <begin position="297"/>
        <end position="554"/>
    </location>
</feature>
<dbReference type="Pfam" id="PF12807">
    <property type="entry name" value="eIF3_p135"/>
    <property type="match status" value="1"/>
</dbReference>
<keyword evidence="5" id="KW-0396">Initiation factor</keyword>
<dbReference type="InterPro" id="IPR023231">
    <property type="entry name" value="GSKIP_dom_sf"/>
</dbReference>
<dbReference type="GO" id="GO:0003743">
    <property type="term" value="F:translation initiation factor activity"/>
    <property type="evidence" value="ECO:0007669"/>
    <property type="project" value="UniProtKB-KW"/>
</dbReference>
<evidence type="ECO:0000259" key="4">
    <source>
        <dbReference type="PROSITE" id="PS51823"/>
    </source>
</evidence>
<evidence type="ECO:0000259" key="3">
    <source>
        <dbReference type="PROSITE" id="PS50053"/>
    </source>
</evidence>
<dbReference type="CDD" id="cd17039">
    <property type="entry name" value="Ubl_ubiquitin_like"/>
    <property type="match status" value="1"/>
</dbReference>
<dbReference type="PANTHER" id="PTHR12601">
    <property type="entry name" value="EUKARYOTIC TRANSLATION INITIATION FACTOR 3 SUBUNIT EIF-3"/>
    <property type="match status" value="1"/>
</dbReference>
<dbReference type="Gene3D" id="3.10.20.90">
    <property type="entry name" value="Phosphatidylinositol 3-kinase Catalytic Subunit, Chain A, domain 1"/>
    <property type="match status" value="1"/>
</dbReference>
<dbReference type="PANTHER" id="PTHR12601:SF6">
    <property type="entry name" value="CLUSTERED MITOCHONDRIA PROTEIN HOMOLOG"/>
    <property type="match status" value="1"/>
</dbReference>
<gene>
    <name evidence="5" type="primary">eIF3</name>
    <name evidence="5" type="ORF">BN1211_6091</name>
</gene>
<feature type="region of interest" description="Disordered" evidence="2">
    <location>
        <begin position="132"/>
        <end position="155"/>
    </location>
</feature>
<feature type="compositionally biased region" description="Basic residues" evidence="2">
    <location>
        <begin position="1235"/>
        <end position="1244"/>
    </location>
</feature>
<sequence>MTSEEVDQTNQVVTVTVNIPDGKPQKFEFFTVNTVGDIKQFLEVSQHTRQHTSYDLVFNGKVLDDFSTLSEFISNANQKTLSLSLKLIPYTEKALEKHLINLRFIAGIKSTKSFGINAGVSKAFDLDLEPFTEDDKKSTEEEEEGEKKIDIPQRSAEEKAKVSEIVSSFFEKLPQGFYTPTSVITPALRSLYYGPYNPVPSNYKAKGHLAYIVAQTFENEVVHITATTTGFYANKSSNSKFDPSPRENSPKTFTLFELISKLSKNFVSTINANIAKVSKYDRAVVAEAECAFLANPWITKAPVPAPDFGRQQFEDSSFKDFNHEYQAFKDLSESNLQDRILKEKLLVKCAFDFTTESTKTALDILNGAYTPMNPDEPVETHIYLQNGIFYSFGADVGTFAEKGGNYASRAASNQDVNAIKFINSFNSRGIYTLMTTIVDYAGKRVVCQTPVPGLFTSSEAKEVTNDETGEVEITEGETLTSIAYGFDDLSGEIKTDKEFTSALEQIRKGLHFKKKELKDGSLVTSPEIKGMRGTDKRKYILDLYSSSPLDIEFVEKNFDPTSELSYPHKQTVIRFEAVQDWWGTKARALIDEEAKKQGIDLNAKLPEGEEPPSITVDQDQLLFSVDAFSGENTEDSNVRDLSKYITATLIPKFLEQYEHVNTVSPIDGSALSSQLHKSGINVRYLGYIAQQLEKHIKEQVKVEEDNLAKVPEHNKEFQTKAKEREDKVIAELTAKNEAEKKGEKYELEEVPEIDIEAVEVPSIDPSKLSQQLLDTAILEMVARASKHILRSYSSALPLELVASLVSHFHNLLLGSGYNSSPKAVVEDAEFYPEVDFAFTKLTPDSVKAAIVKDVKINYRYDLPENWADRFSSRQIQREIALKFGIQWNQRDYFFTKEEYEEAEKAAEAEKKASKTKFKAPVIPLRDEVFEPKDISFAPLIKDTIPRSGTAEQFSEAGRMSVLSEEEEKKQSGLELIREAASIYEQVYGELHPEVQKIYSSLSHLFQEQNEKEQAALTARKSLYIAERVYGLDSHDTFVSYLNLAYLELSAGKVNNALKVYGRLSQIWADVYGNKHVSIPTFYGHIVNVLQEQGYSQEATTLTKKLISLSNGLQGEKSFGTANLNYRLAFLYALQEKFNECIALLKETHATLREIASDKNPLTREADSLLKRINAWKEVNELNARATKAAEKALREQAAKDKHNKPKTKKTDKKQNMDDKSIDEVLNFINNGSSSRGKKHGKAKK</sequence>
<dbReference type="PROSITE" id="PS50053">
    <property type="entry name" value="UBIQUITIN_2"/>
    <property type="match status" value="1"/>
</dbReference>
<dbReference type="CDD" id="cd15466">
    <property type="entry name" value="CLU-central"/>
    <property type="match status" value="1"/>
</dbReference>
<proteinExistence type="predicted"/>
<accession>A0A0H5C9R4</accession>
<name>A0A0H5C9R4_CYBJN</name>
<feature type="compositionally biased region" description="Basic and acidic residues" evidence="2">
    <location>
        <begin position="133"/>
        <end position="155"/>
    </location>
</feature>
<keyword evidence="5" id="KW-0648">Protein biosynthesis</keyword>
<evidence type="ECO:0000256" key="2">
    <source>
        <dbReference type="SAM" id="MobiDB-lite"/>
    </source>
</evidence>
<dbReference type="InterPro" id="IPR000626">
    <property type="entry name" value="Ubiquitin-like_dom"/>
</dbReference>
<dbReference type="Pfam" id="PF15044">
    <property type="entry name" value="CLU_N"/>
    <property type="match status" value="1"/>
</dbReference>
<dbReference type="Gene3D" id="1.25.40.10">
    <property type="entry name" value="Tetratricopeptide repeat domain"/>
    <property type="match status" value="1"/>
</dbReference>
<dbReference type="InterPro" id="IPR027523">
    <property type="entry name" value="CLU_prot"/>
</dbReference>
<feature type="region of interest" description="Disordered" evidence="2">
    <location>
        <begin position="1191"/>
        <end position="1244"/>
    </location>
</feature>
<dbReference type="SUPFAM" id="SSF54236">
    <property type="entry name" value="Ubiquitin-like"/>
    <property type="match status" value="1"/>
</dbReference>
<feature type="domain" description="Ubiquitin-like" evidence="3">
    <location>
        <begin position="13"/>
        <end position="72"/>
    </location>
</feature>
<dbReference type="Proteomes" id="UP000038830">
    <property type="component" value="Unassembled WGS sequence"/>
</dbReference>
<dbReference type="SUPFAM" id="SSF103107">
    <property type="entry name" value="Hypothetical protein c14orf129, hspc210"/>
    <property type="match status" value="1"/>
</dbReference>
<dbReference type="InterPro" id="IPR033646">
    <property type="entry name" value="CLU-central"/>
</dbReference>
<evidence type="ECO:0000256" key="1">
    <source>
        <dbReference type="ARBA" id="ARBA00022490"/>
    </source>
</evidence>
<evidence type="ECO:0000313" key="6">
    <source>
        <dbReference type="Proteomes" id="UP000038830"/>
    </source>
</evidence>
<dbReference type="InterPro" id="IPR011990">
    <property type="entry name" value="TPR-like_helical_dom_sf"/>
</dbReference>
<dbReference type="AlphaFoldDB" id="A0A0H5C9R4"/>
<dbReference type="InterPro" id="IPR028275">
    <property type="entry name" value="CLU_N"/>
</dbReference>
<evidence type="ECO:0000313" key="5">
    <source>
        <dbReference type="EMBL" id="CEP25098.1"/>
    </source>
</evidence>
<feature type="compositionally biased region" description="Basic and acidic residues" evidence="2">
    <location>
        <begin position="1212"/>
        <end position="1222"/>
    </location>
</feature>
<feature type="compositionally biased region" description="Basic residues" evidence="2">
    <location>
        <begin position="1201"/>
        <end position="1211"/>
    </location>
</feature>